<sequence>MPGEWVHQDAWSSPWPEKRFLPRPALVVSPEKYTHSGRNPRPVSTAGGLGTAQTYARCPALKHQYAEDAENIHQRH</sequence>
<proteinExistence type="predicted"/>
<evidence type="ECO:0000313" key="1">
    <source>
        <dbReference type="EMBL" id="KAH7941537.1"/>
    </source>
</evidence>
<reference evidence="1" key="1">
    <citation type="submission" date="2020-05" db="EMBL/GenBank/DDBJ databases">
        <title>Large-scale comparative analyses of tick genomes elucidate their genetic diversity and vector capacities.</title>
        <authorList>
            <person name="Jia N."/>
            <person name="Wang J."/>
            <person name="Shi W."/>
            <person name="Du L."/>
            <person name="Sun Y."/>
            <person name="Zhan W."/>
            <person name="Jiang J."/>
            <person name="Wang Q."/>
            <person name="Zhang B."/>
            <person name="Ji P."/>
            <person name="Sakyi L.B."/>
            <person name="Cui X."/>
            <person name="Yuan T."/>
            <person name="Jiang B."/>
            <person name="Yang W."/>
            <person name="Lam T.T.-Y."/>
            <person name="Chang Q."/>
            <person name="Ding S."/>
            <person name="Wang X."/>
            <person name="Zhu J."/>
            <person name="Ruan X."/>
            <person name="Zhao L."/>
            <person name="Wei J."/>
            <person name="Que T."/>
            <person name="Du C."/>
            <person name="Cheng J."/>
            <person name="Dai P."/>
            <person name="Han X."/>
            <person name="Huang E."/>
            <person name="Gao Y."/>
            <person name="Liu J."/>
            <person name="Shao H."/>
            <person name="Ye R."/>
            <person name="Li L."/>
            <person name="Wei W."/>
            <person name="Wang X."/>
            <person name="Wang C."/>
            <person name="Yang T."/>
            <person name="Huo Q."/>
            <person name="Li W."/>
            <person name="Guo W."/>
            <person name="Chen H."/>
            <person name="Zhou L."/>
            <person name="Ni X."/>
            <person name="Tian J."/>
            <person name="Zhou Y."/>
            <person name="Sheng Y."/>
            <person name="Liu T."/>
            <person name="Pan Y."/>
            <person name="Xia L."/>
            <person name="Li J."/>
            <person name="Zhao F."/>
            <person name="Cao W."/>
        </authorList>
    </citation>
    <scope>NUCLEOTIDE SEQUENCE</scope>
    <source>
        <strain evidence="1">Dsil-2018</strain>
    </source>
</reference>
<dbReference type="Proteomes" id="UP000821865">
    <property type="component" value="Chromosome 7"/>
</dbReference>
<evidence type="ECO:0000313" key="2">
    <source>
        <dbReference type="Proteomes" id="UP000821865"/>
    </source>
</evidence>
<gene>
    <name evidence="1" type="ORF">HPB49_014722</name>
</gene>
<protein>
    <submittedName>
        <fullName evidence="1">Uncharacterized protein</fullName>
    </submittedName>
</protein>
<accession>A0ACB8CFQ1</accession>
<name>A0ACB8CFQ1_DERSI</name>
<dbReference type="EMBL" id="CM023476">
    <property type="protein sequence ID" value="KAH7941537.1"/>
    <property type="molecule type" value="Genomic_DNA"/>
</dbReference>
<organism evidence="1 2">
    <name type="scientific">Dermacentor silvarum</name>
    <name type="common">Tick</name>
    <dbReference type="NCBI Taxonomy" id="543639"/>
    <lineage>
        <taxon>Eukaryota</taxon>
        <taxon>Metazoa</taxon>
        <taxon>Ecdysozoa</taxon>
        <taxon>Arthropoda</taxon>
        <taxon>Chelicerata</taxon>
        <taxon>Arachnida</taxon>
        <taxon>Acari</taxon>
        <taxon>Parasitiformes</taxon>
        <taxon>Ixodida</taxon>
        <taxon>Ixodoidea</taxon>
        <taxon>Ixodidae</taxon>
        <taxon>Rhipicephalinae</taxon>
        <taxon>Dermacentor</taxon>
    </lineage>
</organism>
<comment type="caution">
    <text evidence="1">The sequence shown here is derived from an EMBL/GenBank/DDBJ whole genome shotgun (WGS) entry which is preliminary data.</text>
</comment>
<keyword evidence="2" id="KW-1185">Reference proteome</keyword>